<reference evidence="6" key="2">
    <citation type="submission" date="2025-08" db="UniProtKB">
        <authorList>
            <consortium name="Ensembl"/>
        </authorList>
    </citation>
    <scope>IDENTIFICATION</scope>
</reference>
<dbReference type="CDD" id="cd01852">
    <property type="entry name" value="AIG1"/>
    <property type="match status" value="1"/>
</dbReference>
<comment type="similarity">
    <text evidence="1">Belongs to the TRAFAC class TrmE-Era-EngA-EngB-Septin-like GTPase superfamily. AIG1/Toc34/Toc159-like paraseptin GTPase family. IAN subfamily.</text>
</comment>
<dbReference type="Ensembl" id="ENSACLT00000068212.1">
    <property type="protein sequence ID" value="ENSACLP00000060373.1"/>
    <property type="gene ID" value="ENSACLG00000005625.2"/>
</dbReference>
<sequence>MATAETGNLQPLRHSSSNPNIKPSMSELRVVLLGNSCSLRRDVGNFILGETEFSTEEPDCCETSRPLKEKNLVLINTPDLLLPNISEDKLKEHVETCVRLSDPGPHVFLLLLQPEDFTEEQKQRLCRVLQLFSDRSFDHSLIFMSTSREESSFENCVTHPPLKEMIRMCSYRYLWQKSFERSELLTRLVQTAKEINEDRLSCDVFEDEEGGLFMRPKCVLNLVLCGRRGAGKTSAAKAILGQTELHSVSNSSECVKHQGEVCGRWVSLVELPALYGKPQEAVMEESFKCISLCQAIHAFILVLPVAPLTDEDKGELEAIQETFSSRVNDFTMILFTVDSDPTDPAVLNFFKENQDIQKLLQTFRQRHVVLNIKAKQQRDSLETMLQTVDKMSLSEKSMGKPHCYTAITLLHAQMEKVLQQEKIIKRQQDEAKKLKMNMITGGEGGEQDSDCLRIVLIGKTGCGKSSTGNTILGRDEFTAASSQISVTQRCQKVHSEVDGRPVVVVDTPGLFDTSLSNEEIQEEMVKCVSLLAPGPHVFLLVIQVGRFTAEEKETLKLIKKFFRKDSEKFIIVLLTRGDELERQGESVDDYIKNKCHDSFKKLISDCGGRYHVFNNSEKQNRTQVSELITKIDTMVKDNGGSFYTNQMLQEAEVAIQMKMESILKKKEEEIQRKYNQEMETIKETMEKERKQMEQERQEKAKELQEMEEKIRFEQERRRKEEQIRNEEEINKKKEVERYRENFNKQIEIVDKQIQSEKEEKTNVDRKLEESREQLRKQQEEWEKEQKEWWEKQRQEEETRREEEQKIKELEEKYKQEKQIYENKLKEDHLRREQEEKEKKELEEKHKKTLEEMKKKHEEEARKQAENANESQKKLVEELAYQKKEYQKEMNELLKHVIKRNSSYYRIKRLLEKQENEMKKVKDEDKKEELQETHEKELVTLMQEILSEKINDASACSVM</sequence>
<keyword evidence="2" id="KW-0547">Nucleotide-binding</keyword>
<dbReference type="FunFam" id="3.40.50.300:FF:000366">
    <property type="entry name" value="GTPase, IMAP family member 2"/>
    <property type="match status" value="1"/>
</dbReference>
<evidence type="ECO:0000256" key="3">
    <source>
        <dbReference type="ARBA" id="ARBA00023134"/>
    </source>
</evidence>
<evidence type="ECO:0000313" key="7">
    <source>
        <dbReference type="Proteomes" id="UP000265100"/>
    </source>
</evidence>
<evidence type="ECO:0000313" key="6">
    <source>
        <dbReference type="Ensembl" id="ENSACLP00000060373.1"/>
    </source>
</evidence>
<reference evidence="6" key="1">
    <citation type="submission" date="2018-05" db="EMBL/GenBank/DDBJ databases">
        <authorList>
            <person name="Datahose"/>
        </authorList>
    </citation>
    <scope>NUCLEOTIDE SEQUENCE</scope>
</reference>
<evidence type="ECO:0000256" key="1">
    <source>
        <dbReference type="ARBA" id="ARBA00008535"/>
    </source>
</evidence>
<accession>A0AAX7TSZ1</accession>
<keyword evidence="7" id="KW-1185">Reference proteome</keyword>
<dbReference type="Proteomes" id="UP000265100">
    <property type="component" value="Chromosome 12"/>
</dbReference>
<dbReference type="Pfam" id="PF04548">
    <property type="entry name" value="AIG1"/>
    <property type="match status" value="3"/>
</dbReference>
<dbReference type="PANTHER" id="PTHR10903:SF188">
    <property type="entry name" value="GTPASE IMAP FAMILY MEMBER 2-LIKE-RELATED"/>
    <property type="match status" value="1"/>
</dbReference>
<feature type="domain" description="AIG1-type G" evidence="5">
    <location>
        <begin position="449"/>
        <end position="652"/>
    </location>
</feature>
<dbReference type="GeneTree" id="ENSGT00940000164100"/>
<dbReference type="InterPro" id="IPR027417">
    <property type="entry name" value="P-loop_NTPase"/>
</dbReference>
<proteinExistence type="inferred from homology"/>
<keyword evidence="3" id="KW-0342">GTP-binding</keyword>
<dbReference type="AlphaFoldDB" id="A0AAX7TSZ1"/>
<organism evidence="6 7">
    <name type="scientific">Astatotilapia calliptera</name>
    <name type="common">Eastern happy</name>
    <name type="synonym">Chromis callipterus</name>
    <dbReference type="NCBI Taxonomy" id="8154"/>
    <lineage>
        <taxon>Eukaryota</taxon>
        <taxon>Metazoa</taxon>
        <taxon>Chordata</taxon>
        <taxon>Craniata</taxon>
        <taxon>Vertebrata</taxon>
        <taxon>Euteleostomi</taxon>
        <taxon>Actinopterygii</taxon>
        <taxon>Neopterygii</taxon>
        <taxon>Teleostei</taxon>
        <taxon>Neoteleostei</taxon>
        <taxon>Acanthomorphata</taxon>
        <taxon>Ovalentaria</taxon>
        <taxon>Cichlomorphae</taxon>
        <taxon>Cichliformes</taxon>
        <taxon>Cichlidae</taxon>
        <taxon>African cichlids</taxon>
        <taxon>Pseudocrenilabrinae</taxon>
        <taxon>Haplochromini</taxon>
        <taxon>Astatotilapia</taxon>
    </lineage>
</organism>
<dbReference type="PROSITE" id="PS51720">
    <property type="entry name" value="G_AIG1"/>
    <property type="match status" value="2"/>
</dbReference>
<evidence type="ECO:0000256" key="4">
    <source>
        <dbReference type="SAM" id="MobiDB-lite"/>
    </source>
</evidence>
<dbReference type="Gene3D" id="3.40.50.300">
    <property type="entry name" value="P-loop containing nucleotide triphosphate hydrolases"/>
    <property type="match status" value="3"/>
</dbReference>
<feature type="region of interest" description="Disordered" evidence="4">
    <location>
        <begin position="1"/>
        <end position="21"/>
    </location>
</feature>
<evidence type="ECO:0000256" key="2">
    <source>
        <dbReference type="ARBA" id="ARBA00022741"/>
    </source>
</evidence>
<name>A0AAX7TSZ1_ASTCA</name>
<dbReference type="InterPro" id="IPR045058">
    <property type="entry name" value="GIMA/IAN/Toc"/>
</dbReference>
<dbReference type="InterPro" id="IPR006703">
    <property type="entry name" value="G_AIG1"/>
</dbReference>
<dbReference type="GO" id="GO:0005525">
    <property type="term" value="F:GTP binding"/>
    <property type="evidence" value="ECO:0007669"/>
    <property type="project" value="UniProtKB-KW"/>
</dbReference>
<evidence type="ECO:0000259" key="5">
    <source>
        <dbReference type="PROSITE" id="PS51720"/>
    </source>
</evidence>
<reference evidence="6" key="3">
    <citation type="submission" date="2025-09" db="UniProtKB">
        <authorList>
            <consortium name="Ensembl"/>
        </authorList>
    </citation>
    <scope>IDENTIFICATION</scope>
</reference>
<dbReference type="PANTHER" id="PTHR10903">
    <property type="entry name" value="GTPASE, IMAP FAMILY MEMBER-RELATED"/>
    <property type="match status" value="1"/>
</dbReference>
<protein>
    <recommendedName>
        <fullName evidence="5">AIG1-type G domain-containing protein</fullName>
    </recommendedName>
</protein>
<dbReference type="SUPFAM" id="SSF52540">
    <property type="entry name" value="P-loop containing nucleoside triphosphate hydrolases"/>
    <property type="match status" value="2"/>
</dbReference>
<feature type="region of interest" description="Disordered" evidence="4">
    <location>
        <begin position="820"/>
        <end position="871"/>
    </location>
</feature>
<feature type="domain" description="AIG1-type G" evidence="5">
    <location>
        <begin position="217"/>
        <end position="413"/>
    </location>
</feature>
<feature type="region of interest" description="Disordered" evidence="4">
    <location>
        <begin position="753"/>
        <end position="776"/>
    </location>
</feature>